<dbReference type="EMBL" id="JADBGQ010000003">
    <property type="protein sequence ID" value="KAG5405824.1"/>
    <property type="molecule type" value="Genomic_DNA"/>
</dbReference>
<organism evidence="1 2">
    <name type="scientific">Brassica rapa subsp. trilocularis</name>
    <dbReference type="NCBI Taxonomy" id="1813537"/>
    <lineage>
        <taxon>Eukaryota</taxon>
        <taxon>Viridiplantae</taxon>
        <taxon>Streptophyta</taxon>
        <taxon>Embryophyta</taxon>
        <taxon>Tracheophyta</taxon>
        <taxon>Spermatophyta</taxon>
        <taxon>Magnoliopsida</taxon>
        <taxon>eudicotyledons</taxon>
        <taxon>Gunneridae</taxon>
        <taxon>Pentapetalae</taxon>
        <taxon>rosids</taxon>
        <taxon>malvids</taxon>
        <taxon>Brassicales</taxon>
        <taxon>Brassicaceae</taxon>
        <taxon>Brassiceae</taxon>
        <taxon>Brassica</taxon>
    </lineage>
</organism>
<sequence length="121" mass="13297">MVKRKLADLILNCLKNKESRDFSFSFAETTPKVKFSPTLPSPISDSSFSVTTFGSHGRLQFQTPNPISSSCLLLSTNPNSTPPPSIPRNLNSMASSSAIRMYHLCGYTKLGNTNSEQKHES</sequence>
<accession>A0ABQ7N7U2</accession>
<name>A0ABQ7N7U2_BRACM</name>
<keyword evidence="2" id="KW-1185">Reference proteome</keyword>
<evidence type="ECO:0000313" key="1">
    <source>
        <dbReference type="EMBL" id="KAG5405824.1"/>
    </source>
</evidence>
<proteinExistence type="predicted"/>
<gene>
    <name evidence="1" type="primary">A03g504890.1_BraROA</name>
    <name evidence="1" type="ORF">IGI04_011943</name>
</gene>
<dbReference type="Proteomes" id="UP000823674">
    <property type="component" value="Chromosome A03"/>
</dbReference>
<comment type="caution">
    <text evidence="1">The sequence shown here is derived from an EMBL/GenBank/DDBJ whole genome shotgun (WGS) entry which is preliminary data.</text>
</comment>
<evidence type="ECO:0000313" key="2">
    <source>
        <dbReference type="Proteomes" id="UP000823674"/>
    </source>
</evidence>
<reference evidence="1 2" key="1">
    <citation type="submission" date="2021-03" db="EMBL/GenBank/DDBJ databases">
        <authorList>
            <person name="King G.J."/>
            <person name="Bancroft I."/>
            <person name="Baten A."/>
            <person name="Bloomfield J."/>
            <person name="Borpatragohain P."/>
            <person name="He Z."/>
            <person name="Irish N."/>
            <person name="Irwin J."/>
            <person name="Liu K."/>
            <person name="Mauleon R.P."/>
            <person name="Moore J."/>
            <person name="Morris R."/>
            <person name="Ostergaard L."/>
            <person name="Wang B."/>
            <person name="Wells R."/>
        </authorList>
    </citation>
    <scope>NUCLEOTIDE SEQUENCE [LARGE SCALE GENOMIC DNA]</scope>
    <source>
        <strain evidence="1">R-o-18</strain>
        <tissue evidence="1">Leaf</tissue>
    </source>
</reference>
<protein>
    <submittedName>
        <fullName evidence="1">Uncharacterized protein</fullName>
    </submittedName>
</protein>